<dbReference type="PROSITE" id="PS50102">
    <property type="entry name" value="RRM"/>
    <property type="match status" value="1"/>
</dbReference>
<name>A0AAD5YC98_9APHY</name>
<evidence type="ECO:0000256" key="3">
    <source>
        <dbReference type="SAM" id="MobiDB-lite"/>
    </source>
</evidence>
<gene>
    <name evidence="5" type="ORF">NLI96_g7219</name>
</gene>
<dbReference type="Pfam" id="PF00076">
    <property type="entry name" value="RRM_1"/>
    <property type="match status" value="1"/>
</dbReference>
<dbReference type="SUPFAM" id="SSF54928">
    <property type="entry name" value="RNA-binding domain, RBD"/>
    <property type="match status" value="1"/>
</dbReference>
<dbReference type="GO" id="GO:0003723">
    <property type="term" value="F:RNA binding"/>
    <property type="evidence" value="ECO:0007669"/>
    <property type="project" value="UniProtKB-UniRule"/>
</dbReference>
<evidence type="ECO:0000313" key="6">
    <source>
        <dbReference type="Proteomes" id="UP001212997"/>
    </source>
</evidence>
<organism evidence="5 6">
    <name type="scientific">Meripilus lineatus</name>
    <dbReference type="NCBI Taxonomy" id="2056292"/>
    <lineage>
        <taxon>Eukaryota</taxon>
        <taxon>Fungi</taxon>
        <taxon>Dikarya</taxon>
        <taxon>Basidiomycota</taxon>
        <taxon>Agaricomycotina</taxon>
        <taxon>Agaricomycetes</taxon>
        <taxon>Polyporales</taxon>
        <taxon>Meripilaceae</taxon>
        <taxon>Meripilus</taxon>
    </lineage>
</organism>
<dbReference type="EMBL" id="JANAWD010000289">
    <property type="protein sequence ID" value="KAJ3482095.1"/>
    <property type="molecule type" value="Genomic_DNA"/>
</dbReference>
<protein>
    <recommendedName>
        <fullName evidence="4">RRM domain-containing protein</fullName>
    </recommendedName>
</protein>
<dbReference type="InterPro" id="IPR012677">
    <property type="entry name" value="Nucleotide-bd_a/b_plait_sf"/>
</dbReference>
<dbReference type="InterPro" id="IPR035979">
    <property type="entry name" value="RBD_domain_sf"/>
</dbReference>
<dbReference type="Gene3D" id="3.30.70.330">
    <property type="match status" value="1"/>
</dbReference>
<sequence length="112" mass="11136">MYDSSIVMRDRDTGRSRGFGFVTYSNPNEAQAAINGLNEQELDGRRIKVNLANARGGGGGGAPTGGAPGGGYGGGGGGYGGGYNAGYGAQGGYGGYQQPQYYGGGGYAGGQY</sequence>
<dbReference type="InterPro" id="IPR052462">
    <property type="entry name" value="SLIRP/GR-RBP-like"/>
</dbReference>
<dbReference type="InterPro" id="IPR000504">
    <property type="entry name" value="RRM_dom"/>
</dbReference>
<feature type="compositionally biased region" description="Gly residues" evidence="3">
    <location>
        <begin position="55"/>
        <end position="73"/>
    </location>
</feature>
<accession>A0AAD5YC98</accession>
<feature type="domain" description="RRM" evidence="4">
    <location>
        <begin position="1"/>
        <end position="54"/>
    </location>
</feature>
<dbReference type="Proteomes" id="UP001212997">
    <property type="component" value="Unassembled WGS sequence"/>
</dbReference>
<comment type="caution">
    <text evidence="5">The sequence shown here is derived from an EMBL/GenBank/DDBJ whole genome shotgun (WGS) entry which is preliminary data.</text>
</comment>
<proteinExistence type="predicted"/>
<dbReference type="AlphaFoldDB" id="A0AAD5YC98"/>
<evidence type="ECO:0000259" key="4">
    <source>
        <dbReference type="PROSITE" id="PS50102"/>
    </source>
</evidence>
<evidence type="ECO:0000256" key="2">
    <source>
        <dbReference type="PROSITE-ProRule" id="PRU00176"/>
    </source>
</evidence>
<dbReference type="PANTHER" id="PTHR48027">
    <property type="entry name" value="HETEROGENEOUS NUCLEAR RIBONUCLEOPROTEIN 87F-RELATED"/>
    <property type="match status" value="1"/>
</dbReference>
<feature type="region of interest" description="Disordered" evidence="3">
    <location>
        <begin position="54"/>
        <end position="73"/>
    </location>
</feature>
<evidence type="ECO:0000313" key="5">
    <source>
        <dbReference type="EMBL" id="KAJ3482095.1"/>
    </source>
</evidence>
<reference evidence="5" key="1">
    <citation type="submission" date="2022-07" db="EMBL/GenBank/DDBJ databases">
        <title>Genome Sequence of Physisporinus lineatus.</title>
        <authorList>
            <person name="Buettner E."/>
        </authorList>
    </citation>
    <scope>NUCLEOTIDE SEQUENCE</scope>
    <source>
        <strain evidence="5">VT162</strain>
    </source>
</reference>
<keyword evidence="1 2" id="KW-0694">RNA-binding</keyword>
<keyword evidence="6" id="KW-1185">Reference proteome</keyword>
<evidence type="ECO:0000256" key="1">
    <source>
        <dbReference type="ARBA" id="ARBA00022884"/>
    </source>
</evidence>